<evidence type="ECO:0000313" key="2">
    <source>
        <dbReference type="Proteomes" id="UP000216101"/>
    </source>
</evidence>
<comment type="caution">
    <text evidence="1">The sequence shown here is derived from an EMBL/GenBank/DDBJ whole genome shotgun (WGS) entry which is preliminary data.</text>
</comment>
<sequence length="97" mass="10739">MPDSSGHPAQHQPKLLPVVRRVIQQLDALFIDCAGTTEAPRLADTYRYWLAGGRTGPSGLRHYMQALGAQLSTPEPRAIFMQQAERVLIHLQSGYAN</sequence>
<organism evidence="1 2">
    <name type="scientific">Cellvibrio mixtus</name>
    <dbReference type="NCBI Taxonomy" id="39650"/>
    <lineage>
        <taxon>Bacteria</taxon>
        <taxon>Pseudomonadati</taxon>
        <taxon>Pseudomonadota</taxon>
        <taxon>Gammaproteobacteria</taxon>
        <taxon>Cellvibrionales</taxon>
        <taxon>Cellvibrionaceae</taxon>
        <taxon>Cellvibrio</taxon>
    </lineage>
</organism>
<dbReference type="AlphaFoldDB" id="A0A266QCK7"/>
<dbReference type="EMBL" id="NHNI01000001">
    <property type="protein sequence ID" value="OZY87079.1"/>
    <property type="molecule type" value="Genomic_DNA"/>
</dbReference>
<keyword evidence="2" id="KW-1185">Reference proteome</keyword>
<name>A0A266QCK7_9GAMM</name>
<protein>
    <submittedName>
        <fullName evidence="1">Uncharacterized protein</fullName>
    </submittedName>
</protein>
<gene>
    <name evidence="1" type="ORF">CBP51_08865</name>
</gene>
<proteinExistence type="predicted"/>
<accession>A0A266QCK7</accession>
<reference evidence="2" key="1">
    <citation type="submission" date="2017-05" db="EMBL/GenBank/DDBJ databases">
        <authorList>
            <person name="Barney B.M."/>
        </authorList>
    </citation>
    <scope>NUCLEOTIDE SEQUENCE [LARGE SCALE GENOMIC DNA]</scope>
    <source>
        <strain evidence="2">PSBB022</strain>
    </source>
</reference>
<dbReference type="Proteomes" id="UP000216101">
    <property type="component" value="Unassembled WGS sequence"/>
</dbReference>
<evidence type="ECO:0000313" key="1">
    <source>
        <dbReference type="EMBL" id="OZY87079.1"/>
    </source>
</evidence>
<dbReference type="RefSeq" id="WP_094984570.1">
    <property type="nucleotide sequence ID" value="NZ_NHNI01000001.1"/>
</dbReference>